<comment type="catalytic activity">
    <reaction evidence="1">
        <text>ATP + protein L-histidine = ADP + protein N-phospho-L-histidine.</text>
        <dbReference type="EC" id="2.7.13.3"/>
    </reaction>
</comment>
<dbReference type="InterPro" id="IPR000719">
    <property type="entry name" value="Prot_kinase_dom"/>
</dbReference>
<dbReference type="CDD" id="cd00082">
    <property type="entry name" value="HisKA"/>
    <property type="match status" value="1"/>
</dbReference>
<dbReference type="PROSITE" id="PS50011">
    <property type="entry name" value="PROTEIN_KINASE_DOM"/>
    <property type="match status" value="1"/>
</dbReference>
<dbReference type="Pfam" id="PF13191">
    <property type="entry name" value="AAA_16"/>
    <property type="match status" value="1"/>
</dbReference>
<feature type="domain" description="Protein kinase" evidence="6">
    <location>
        <begin position="9"/>
        <end position="272"/>
    </location>
</feature>
<dbReference type="RefSeq" id="WP_321551943.1">
    <property type="nucleotide sequence ID" value="NZ_JAXIVS010000030.1"/>
</dbReference>
<dbReference type="EMBL" id="JAXIVS010000030">
    <property type="protein sequence ID" value="MDY7233230.1"/>
    <property type="molecule type" value="Genomic_DNA"/>
</dbReference>
<evidence type="ECO:0000259" key="7">
    <source>
        <dbReference type="PROSITE" id="PS50109"/>
    </source>
</evidence>
<evidence type="ECO:0000256" key="3">
    <source>
        <dbReference type="ARBA" id="ARBA00022553"/>
    </source>
</evidence>
<dbReference type="InterPro" id="IPR003594">
    <property type="entry name" value="HATPase_dom"/>
</dbReference>
<dbReference type="InterPro" id="IPR011009">
    <property type="entry name" value="Kinase-like_dom_sf"/>
</dbReference>
<feature type="region of interest" description="Disordered" evidence="5">
    <location>
        <begin position="1293"/>
        <end position="1318"/>
    </location>
</feature>
<dbReference type="InterPro" id="IPR003661">
    <property type="entry name" value="HisK_dim/P_dom"/>
</dbReference>
<keyword evidence="3" id="KW-0597">Phosphoprotein</keyword>
<comment type="caution">
    <text evidence="8">The sequence shown here is derived from an EMBL/GenBank/DDBJ whole genome shotgun (WGS) entry which is preliminary data.</text>
</comment>
<dbReference type="InterPro" id="IPR004358">
    <property type="entry name" value="Sig_transdc_His_kin-like_C"/>
</dbReference>
<gene>
    <name evidence="8" type="ORF">SYV04_42985</name>
</gene>
<evidence type="ECO:0000256" key="2">
    <source>
        <dbReference type="ARBA" id="ARBA00012438"/>
    </source>
</evidence>
<dbReference type="InterPro" id="IPR005467">
    <property type="entry name" value="His_kinase_dom"/>
</dbReference>
<dbReference type="SMART" id="SM00065">
    <property type="entry name" value="GAF"/>
    <property type="match status" value="1"/>
</dbReference>
<protein>
    <recommendedName>
        <fullName evidence="2">histidine kinase</fullName>
        <ecNumber evidence="2">2.7.13.3</ecNumber>
    </recommendedName>
</protein>
<feature type="coiled-coil region" evidence="4">
    <location>
        <begin position="1497"/>
        <end position="1531"/>
    </location>
</feature>
<dbReference type="PANTHER" id="PTHR43642">
    <property type="entry name" value="HYBRID SIGNAL TRANSDUCTION HISTIDINE KINASE G"/>
    <property type="match status" value="1"/>
</dbReference>
<dbReference type="InterPro" id="IPR029016">
    <property type="entry name" value="GAF-like_dom_sf"/>
</dbReference>
<organism evidence="8 9">
    <name type="scientific">Hyalangium rubrum</name>
    <dbReference type="NCBI Taxonomy" id="3103134"/>
    <lineage>
        <taxon>Bacteria</taxon>
        <taxon>Pseudomonadati</taxon>
        <taxon>Myxococcota</taxon>
        <taxon>Myxococcia</taxon>
        <taxon>Myxococcales</taxon>
        <taxon>Cystobacterineae</taxon>
        <taxon>Archangiaceae</taxon>
        <taxon>Hyalangium</taxon>
    </lineage>
</organism>
<sequence length="1787" mass="199849">MVVPAIAGYTLEAQLYSSARTRVYRGNRENDGLPVVLKLLNEASPNFEDVTRFQREYEIGRRMSGDGTVRVLALEAVLNSWAIVMEDVGARSLRHLMEERRLRLGEVLRLGVGIAAALAAIHRQNVIHKDINPANIIVEPMRGEVRLIDFGLATLPSRETPSFLSPNLLEGTLRYIPPEQTGRMNRAVDHRADLYSLGVTLYEMLTGQVPFAATDAMELVHQHIAQQPIPPHVMDPSIPRSLSEIVLKLLSKMAEDRYQSALGLKKDLETCLRAGLAEERPLPVELADFIPGQQDVFNRFQIPQKLYGREAQLEQLMKVMGRAARNRAELALVAGESGVGKSVLVHELQRSAPDRRVLFVSGKFDLLQHDVPYAPLLQGFSDFLRHLLTLSEAQLSRWRQRLSEALGENGQVIVEFLPLLEQIIGPQSPVAALPAQEAQLRFNFVFQRFAMALGTEKEPLVLFLDDLQWADLPFLHLLQTILVNPRIQHLLIVGAYREDEVGDTHPLRQMVETVEKAGTQVTILSLNPLGLEHVEQLVADTFRCDTERSAPLARLLWERSDGNPFFLEQLLRTLYEDGLVGFSPEAVSWTWDLEAIRARGLTDNIIGLMVRKLQNLPEPTQRVLEIAACIGNRFPLGSLAIVQGRAAMLTAQELSPAIEEGLVLPLDNGWRLAEQGWTEKATYRFLHDRVQQATYSLIPEGFRPELHLRIARLLLARTAPEHLEERLTDLVQQFNLGCSLITNEEERYEVALLNLRAGRKAKGSAAFAPALRYFSTALSLLPENAWTQHYELCLELHTEAMEAEYLNAHTRQGDELSELVLARSRDPIKKAKVYGTRAIFASARRDIPRAIDDGYRGLALLGLDLPRHVEPPEFLEAVRSVKALLAGRSAKDLLTLPRMTDPRWLAASQIVLTLAALVYLQDVLVSVVLNLEMVKLCLQHGNAPEAPYHYSNFGSMHAALLGDVDTAVEYGDFAQELLALMDVKRVKAKVYMHRAVFILHLKTHLRETIAPLKEAIQASQESGDLQFMDYSSIFASRHAFYMGMPLDEVLREHARNLELMTQWRLEQSTRAIRSIQQTCFCLMGRARDPKRLQGDSFDEEVVLPQLKAMRFGEGLSELYLQKMLLAYLFRDAALAVAMSEAGEPYANSQVGQFAQPLRIFLQSLVLLMACAGSSEEKRERAVAKVRQNQKKLEHWVGHAPMNWRHRYQLVDAELARVQADTLSAARLYEEALSGAKKHGCVNDEALCHELTGEFFLTLGRTRLAYDSLGEAAIAYHRWGAEAKVADLEKRYPQAFKPKRAPTRSSKDTGSSSSQGEQLDLSTVLKAEQTISDEIRLDRLLDRLMRIAMENAGAQRVLLILVRAGQLIIEAEQTVEPTPSAALPSPVEGSTLLSTAVVHFVARTLENVVLDDASTQGMFTHDPYVAQHRLRSVLCTPLVNQGQLVAILYLENNHTTGAFTADRLGVLRLLSAQAALSLKNALLFAQIEDYSHTLEQRVDERTRELRMKNEALDRAMRQLRDTQKKLVAQEKLASLGALTAGIAHELKNPLNFVNNFAELSVEFADELVTVMKAQLSRMPQESAQALDPLLTRFQESVSKVQEHGQRATQIINRMLMHSRESSEVKAAVNLNEVVADSLSLSYRGFRAREADFALDIQTDYDPEAGEVEMVASELSRVVINAVDNACYALLQQKKKLGDRFTPRLEVSTRARGARVEIRIRDNGPGIPEALLGKVFTPFFTTKPPGEGTGLGLSLSHDVIVGGHLGELRIDSVEGEFTELIIELPRSAS</sequence>
<dbReference type="SUPFAM" id="SSF47384">
    <property type="entry name" value="Homodimeric domain of signal transducing histidine kinase"/>
    <property type="match status" value="1"/>
</dbReference>
<evidence type="ECO:0000256" key="5">
    <source>
        <dbReference type="SAM" id="MobiDB-lite"/>
    </source>
</evidence>
<dbReference type="Gene3D" id="1.10.287.130">
    <property type="match status" value="1"/>
</dbReference>
<dbReference type="Gene3D" id="3.30.450.40">
    <property type="match status" value="1"/>
</dbReference>
<dbReference type="InterPro" id="IPR053159">
    <property type="entry name" value="Hybrid_Histidine_Kinase"/>
</dbReference>
<dbReference type="InterPro" id="IPR003018">
    <property type="entry name" value="GAF"/>
</dbReference>
<dbReference type="SMART" id="SM00382">
    <property type="entry name" value="AAA"/>
    <property type="match status" value="1"/>
</dbReference>
<evidence type="ECO:0000313" key="9">
    <source>
        <dbReference type="Proteomes" id="UP001291309"/>
    </source>
</evidence>
<dbReference type="Pfam" id="PF01590">
    <property type="entry name" value="GAF"/>
    <property type="match status" value="1"/>
</dbReference>
<dbReference type="PANTHER" id="PTHR43642:SF1">
    <property type="entry name" value="HYBRID SIGNAL TRANSDUCTION HISTIDINE KINASE G"/>
    <property type="match status" value="1"/>
</dbReference>
<proteinExistence type="predicted"/>
<dbReference type="Gene3D" id="1.10.510.10">
    <property type="entry name" value="Transferase(Phosphotransferase) domain 1"/>
    <property type="match status" value="1"/>
</dbReference>
<dbReference type="PRINTS" id="PR00344">
    <property type="entry name" value="BCTRLSENSOR"/>
</dbReference>
<keyword evidence="9" id="KW-1185">Reference proteome</keyword>
<dbReference type="SUPFAM" id="SSF55781">
    <property type="entry name" value="GAF domain-like"/>
    <property type="match status" value="1"/>
</dbReference>
<keyword evidence="4" id="KW-0175">Coiled coil</keyword>
<dbReference type="Pfam" id="PF02518">
    <property type="entry name" value="HATPase_c"/>
    <property type="match status" value="1"/>
</dbReference>
<dbReference type="InterPro" id="IPR003593">
    <property type="entry name" value="AAA+_ATPase"/>
</dbReference>
<dbReference type="Gene3D" id="3.40.50.300">
    <property type="entry name" value="P-loop containing nucleotide triphosphate hydrolases"/>
    <property type="match status" value="1"/>
</dbReference>
<dbReference type="InterPro" id="IPR041664">
    <property type="entry name" value="AAA_16"/>
</dbReference>
<evidence type="ECO:0000313" key="8">
    <source>
        <dbReference type="EMBL" id="MDY7233230.1"/>
    </source>
</evidence>
<dbReference type="EC" id="2.7.13.3" evidence="2"/>
<dbReference type="InterPro" id="IPR027417">
    <property type="entry name" value="P-loop_NTPase"/>
</dbReference>
<dbReference type="PROSITE" id="PS50109">
    <property type="entry name" value="HIS_KIN"/>
    <property type="match status" value="1"/>
</dbReference>
<dbReference type="Pfam" id="PF00069">
    <property type="entry name" value="Pkinase"/>
    <property type="match status" value="1"/>
</dbReference>
<dbReference type="Gene3D" id="3.30.565.10">
    <property type="entry name" value="Histidine kinase-like ATPase, C-terminal domain"/>
    <property type="match status" value="1"/>
</dbReference>
<dbReference type="Pfam" id="PF00512">
    <property type="entry name" value="HisKA"/>
    <property type="match status" value="1"/>
</dbReference>
<dbReference type="SUPFAM" id="SSF55874">
    <property type="entry name" value="ATPase domain of HSP90 chaperone/DNA topoisomerase II/histidine kinase"/>
    <property type="match status" value="1"/>
</dbReference>
<reference evidence="8 9" key="1">
    <citation type="submission" date="2023-12" db="EMBL/GenBank/DDBJ databases">
        <title>the genome sequence of Hyalangium sp. s54d21.</title>
        <authorList>
            <person name="Zhang X."/>
        </authorList>
    </citation>
    <scope>NUCLEOTIDE SEQUENCE [LARGE SCALE GENOMIC DNA]</scope>
    <source>
        <strain evidence="9">s54d21</strain>
    </source>
</reference>
<dbReference type="InterPro" id="IPR036890">
    <property type="entry name" value="HATPase_C_sf"/>
</dbReference>
<feature type="domain" description="Histidine kinase" evidence="7">
    <location>
        <begin position="1540"/>
        <end position="1786"/>
    </location>
</feature>
<dbReference type="Proteomes" id="UP001291309">
    <property type="component" value="Unassembled WGS sequence"/>
</dbReference>
<name>A0ABU5HM82_9BACT</name>
<evidence type="ECO:0000256" key="1">
    <source>
        <dbReference type="ARBA" id="ARBA00000085"/>
    </source>
</evidence>
<dbReference type="SUPFAM" id="SSF52540">
    <property type="entry name" value="P-loop containing nucleoside triphosphate hydrolases"/>
    <property type="match status" value="1"/>
</dbReference>
<accession>A0ABU5HM82</accession>
<dbReference type="SUPFAM" id="SSF56112">
    <property type="entry name" value="Protein kinase-like (PK-like)"/>
    <property type="match status" value="1"/>
</dbReference>
<dbReference type="InterPro" id="IPR036097">
    <property type="entry name" value="HisK_dim/P_sf"/>
</dbReference>
<evidence type="ECO:0000259" key="6">
    <source>
        <dbReference type="PROSITE" id="PS50011"/>
    </source>
</evidence>
<dbReference type="SMART" id="SM00388">
    <property type="entry name" value="HisKA"/>
    <property type="match status" value="1"/>
</dbReference>
<evidence type="ECO:0000256" key="4">
    <source>
        <dbReference type="SAM" id="Coils"/>
    </source>
</evidence>
<dbReference type="SMART" id="SM00387">
    <property type="entry name" value="HATPase_c"/>
    <property type="match status" value="1"/>
</dbReference>
<dbReference type="CDD" id="cd14014">
    <property type="entry name" value="STKc_PknB_like"/>
    <property type="match status" value="1"/>
</dbReference>